<evidence type="ECO:0000313" key="1">
    <source>
        <dbReference type="EMBL" id="TGY79290.1"/>
    </source>
</evidence>
<protein>
    <submittedName>
        <fullName evidence="1">DUF4859 domain-containing protein</fullName>
    </submittedName>
</protein>
<proteinExistence type="predicted"/>
<sequence length="762" mass="84388">MRLKFLNIAALSALLLCGGYVSSCSEDKDEPVQVAKEFADLPESKDLPFSYESEAKKISFTSPGQWRVELEGGVDWVYFAPSSGKAGKNTLEVKVAQNTGKEGRAATFNLVSGDQKVMFTVRQPEFGGTLPDIVGGETGTIDPATIPDYDKFFANSEHGRGILYKGSQFSFARYKSSEHFFVFWAPEFGDNPNGPTVPAAMRVDIDDLLAKAEHFFDTNINKLHMATLGEGKSVLDDYKMQIYLLYQDEWLATGSGYDDMIGALWINPSTCQPVGSTIAHEIGHSFQYQTYADRVQKQGASNDHQSGFRYGFVNLDSGCAYWEQCAQWQAQRDYPVEQFESYNYSVWLANCHRHFHHEFQRYASYWLQSYWVEKHGVEAYGRIWTESHAPEDAIMTYTRLYNGDDYAKTREELFDYAMRMATYDIKDVRDYAAGYQGRYNTHFVKNDKGEYQVAYDNCPGATGFNVTPLVVPSEGGTVKVNFRGLGYGEPLAAKDKSNIEDGDGNPKGKPSKYNAAGGASNMGWRYGFVALNGNTRTYSEVGKNADGSLSFNVPAGTEHLMLVVQGSPETYMSHAWDEDETNDPQFPYAITLEGTDLLKYTEPAEAKFSEKDGELVGNLSLSINSSDTEWIAATYDIAEKAVCDYFGLDALALANAIVQPVNGTKQEAQEGKIVVFNGESDGSLSAMPTANVGYWLNKDGNAVAWGNGHAVYYEINGSVLSLGKLGAEAGVAGDVITMRPVFVYTSGGKTKTFRFNITYNFK</sequence>
<reference evidence="1" key="1">
    <citation type="submission" date="2019-04" db="EMBL/GenBank/DDBJ databases">
        <title>Microbes associate with the intestines of laboratory mice.</title>
        <authorList>
            <person name="Navarre W."/>
            <person name="Wong E."/>
            <person name="Huang K."/>
            <person name="Tropini C."/>
            <person name="Ng K."/>
            <person name="Yu B."/>
        </authorList>
    </citation>
    <scope>NUCLEOTIDE SEQUENCE</scope>
    <source>
        <strain evidence="1">NM04_E33</strain>
    </source>
</reference>
<name>A0AC61RHR0_9BACT</name>
<gene>
    <name evidence="1" type="ORF">E5331_06340</name>
</gene>
<organism evidence="1 2">
    <name type="scientific">Lepagella muris</name>
    <dbReference type="NCBI Taxonomy" id="3032870"/>
    <lineage>
        <taxon>Bacteria</taxon>
        <taxon>Pseudomonadati</taxon>
        <taxon>Bacteroidota</taxon>
        <taxon>Bacteroidia</taxon>
        <taxon>Bacteroidales</taxon>
        <taxon>Muribaculaceae</taxon>
        <taxon>Lepagella</taxon>
    </lineage>
</organism>
<comment type="caution">
    <text evidence="1">The sequence shown here is derived from an EMBL/GenBank/DDBJ whole genome shotgun (WGS) entry which is preliminary data.</text>
</comment>
<keyword evidence="2" id="KW-1185">Reference proteome</keyword>
<evidence type="ECO:0000313" key="2">
    <source>
        <dbReference type="Proteomes" id="UP000306319"/>
    </source>
</evidence>
<accession>A0AC61RHR0</accession>
<dbReference type="EMBL" id="SRYB01000007">
    <property type="protein sequence ID" value="TGY79290.1"/>
    <property type="molecule type" value="Genomic_DNA"/>
</dbReference>
<dbReference type="Proteomes" id="UP000306319">
    <property type="component" value="Unassembled WGS sequence"/>
</dbReference>